<dbReference type="Gene3D" id="3.30.420.10">
    <property type="entry name" value="Ribonuclease H-like superfamily/Ribonuclease H"/>
    <property type="match status" value="1"/>
</dbReference>
<proteinExistence type="predicted"/>
<dbReference type="Pfam" id="PF01541">
    <property type="entry name" value="GIY-YIG"/>
    <property type="match status" value="1"/>
</dbReference>
<keyword evidence="4" id="KW-1185">Reference proteome</keyword>
<dbReference type="PANTHER" id="PTHR30231">
    <property type="entry name" value="DNA POLYMERASE III SUBUNIT EPSILON"/>
    <property type="match status" value="1"/>
</dbReference>
<accession>A0ABQ5RK45</accession>
<dbReference type="NCBIfam" id="NF005907">
    <property type="entry name" value="PRK07883.1-5"/>
    <property type="match status" value="1"/>
</dbReference>
<reference evidence="3" key="1">
    <citation type="submission" date="2022-12" db="EMBL/GenBank/DDBJ databases">
        <title>Reference genome sequencing for broad-spectrum identification of bacterial and archaeal isolates by mass spectrometry.</title>
        <authorList>
            <person name="Sekiguchi Y."/>
            <person name="Tourlousse D.M."/>
        </authorList>
    </citation>
    <scope>NUCLEOTIDE SEQUENCE</scope>
    <source>
        <strain evidence="3">5-2</strain>
    </source>
</reference>
<organism evidence="3 4">
    <name type="scientific">Brachybacterium conglomeratum</name>
    <dbReference type="NCBI Taxonomy" id="47846"/>
    <lineage>
        <taxon>Bacteria</taxon>
        <taxon>Bacillati</taxon>
        <taxon>Actinomycetota</taxon>
        <taxon>Actinomycetes</taxon>
        <taxon>Micrococcales</taxon>
        <taxon>Dermabacteraceae</taxon>
        <taxon>Brachybacterium</taxon>
    </lineage>
</organism>
<dbReference type="Proteomes" id="UP001144451">
    <property type="component" value="Unassembled WGS sequence"/>
</dbReference>
<dbReference type="SMART" id="SM00479">
    <property type="entry name" value="EXOIII"/>
    <property type="match status" value="1"/>
</dbReference>
<dbReference type="PROSITE" id="PS50164">
    <property type="entry name" value="GIY_YIG"/>
    <property type="match status" value="1"/>
</dbReference>
<dbReference type="InterPro" id="IPR006054">
    <property type="entry name" value="DnaQ"/>
</dbReference>
<dbReference type="Gene3D" id="3.40.1440.10">
    <property type="entry name" value="GIY-YIG endonuclease"/>
    <property type="match status" value="1"/>
</dbReference>
<evidence type="ECO:0000313" key="4">
    <source>
        <dbReference type="Proteomes" id="UP001144451"/>
    </source>
</evidence>
<dbReference type="InterPro" id="IPR012337">
    <property type="entry name" value="RNaseH-like_sf"/>
</dbReference>
<name>A0ABQ5RK45_9MICO</name>
<protein>
    <recommendedName>
        <fullName evidence="2">GIY-YIG domain-containing protein</fullName>
    </recommendedName>
</protein>
<dbReference type="InterPro" id="IPR013520">
    <property type="entry name" value="Ribonucl_H"/>
</dbReference>
<dbReference type="Pfam" id="PF00929">
    <property type="entry name" value="RNase_T"/>
    <property type="match status" value="1"/>
</dbReference>
<dbReference type="CDD" id="cd06127">
    <property type="entry name" value="DEDDh"/>
    <property type="match status" value="1"/>
</dbReference>
<dbReference type="InterPro" id="IPR036397">
    <property type="entry name" value="RNaseH_sf"/>
</dbReference>
<dbReference type="InterPro" id="IPR000305">
    <property type="entry name" value="GIY-YIG_endonuc"/>
</dbReference>
<dbReference type="CDD" id="cd10434">
    <property type="entry name" value="GIY-YIG_UvrC_Cho"/>
    <property type="match status" value="1"/>
</dbReference>
<feature type="region of interest" description="Disordered" evidence="1">
    <location>
        <begin position="1"/>
        <end position="21"/>
    </location>
</feature>
<evidence type="ECO:0000256" key="1">
    <source>
        <dbReference type="SAM" id="MobiDB-lite"/>
    </source>
</evidence>
<evidence type="ECO:0000313" key="3">
    <source>
        <dbReference type="EMBL" id="GLI31576.1"/>
    </source>
</evidence>
<dbReference type="InterPro" id="IPR047296">
    <property type="entry name" value="GIY-YIG_UvrC_Cho"/>
</dbReference>
<dbReference type="InterPro" id="IPR035901">
    <property type="entry name" value="GIY-YIG_endonuc_sf"/>
</dbReference>
<dbReference type="SMART" id="SM00465">
    <property type="entry name" value="GIYc"/>
    <property type="match status" value="1"/>
</dbReference>
<evidence type="ECO:0000259" key="2">
    <source>
        <dbReference type="PROSITE" id="PS50164"/>
    </source>
</evidence>
<sequence>MPAQPPDVRLSGPRRSLSPMPARRQLSFEDLGTPLAEATLVVVDLETTGTDPAADAITEIGAVKVRGGEVLGEFRTFVDPERPIPAYIASLTGISDATVRGAPSIRTVLPMFLDFVGPEAALVAHNARFDIGFLRARAAECALEWPAPTVLDTLALARTVFRRDEVRDHKLSTLAAHVGAAVTPDHRALSDARATVDVLHAIIARLGPTGASTLEDLGTAHRRAKPVQLRKKHLAADVPSVPGVYQFLDAHGSVLYVGTSRNLRSRVRTYFTASETRRAILDMLPRAESLRVIECATATEAAVRELRLIAQEKPPSNRRGLRPEAAHWLRLGPTGEGLRGARLARTEADGSAHIGPLASRHDAQPLRGLLTDAVMGRGAALEADPARSAAPSSGHHERLRRAMVADPREVLDHAASRLRAHVDAGRYEEAEKLRRLALAYLDAARRASRLRALAEVPLLIAARPSTEAVIGGRGWELLAVRYGRFSGTTLVPAAKDPLPFARSLAMTGTGEAELAAPLCQGYHQEAEILLGWLEGEGVRTVLCEGSWQVPARARFEAEHLSRRFAMTSTAPGE</sequence>
<dbReference type="SUPFAM" id="SSF82771">
    <property type="entry name" value="GIY-YIG endonuclease"/>
    <property type="match status" value="1"/>
</dbReference>
<feature type="domain" description="GIY-YIG" evidence="2">
    <location>
        <begin position="240"/>
        <end position="318"/>
    </location>
</feature>
<dbReference type="SUPFAM" id="SSF53098">
    <property type="entry name" value="Ribonuclease H-like"/>
    <property type="match status" value="1"/>
</dbReference>
<dbReference type="NCBIfam" id="TIGR00573">
    <property type="entry name" value="dnaq"/>
    <property type="match status" value="1"/>
</dbReference>
<gene>
    <name evidence="3" type="ORF">BCONGLO52_24170</name>
</gene>
<comment type="caution">
    <text evidence="3">The sequence shown here is derived from an EMBL/GenBank/DDBJ whole genome shotgun (WGS) entry which is preliminary data.</text>
</comment>
<dbReference type="EMBL" id="BSDQ01000001">
    <property type="protein sequence ID" value="GLI31576.1"/>
    <property type="molecule type" value="Genomic_DNA"/>
</dbReference>
<dbReference type="PANTHER" id="PTHR30231:SF41">
    <property type="entry name" value="DNA POLYMERASE III SUBUNIT EPSILON"/>
    <property type="match status" value="1"/>
</dbReference>